<comment type="similarity">
    <text evidence="1">Belongs to the EndA/NucM nuclease family.</text>
</comment>
<name>A0AA96J5V1_9FLAO</name>
<organism evidence="8 9">
    <name type="scientific">Flavobacterium capsici</name>
    <dbReference type="NCBI Taxonomy" id="3075618"/>
    <lineage>
        <taxon>Bacteria</taxon>
        <taxon>Pseudomonadati</taxon>
        <taxon>Bacteroidota</taxon>
        <taxon>Flavobacteriia</taxon>
        <taxon>Flavobacteriales</taxon>
        <taxon>Flavobacteriaceae</taxon>
        <taxon>Flavobacterium</taxon>
    </lineage>
</organism>
<evidence type="ECO:0000256" key="5">
    <source>
        <dbReference type="SAM" id="SignalP"/>
    </source>
</evidence>
<keyword evidence="8" id="KW-0255">Endonuclease</keyword>
<evidence type="ECO:0000313" key="8">
    <source>
        <dbReference type="EMBL" id="WNM22018.1"/>
    </source>
</evidence>
<keyword evidence="3 5" id="KW-0732">Signal</keyword>
<keyword evidence="9" id="KW-1185">Reference proteome</keyword>
<dbReference type="PANTHER" id="PTHR33607">
    <property type="entry name" value="ENDONUCLEASE-1"/>
    <property type="match status" value="1"/>
</dbReference>
<dbReference type="InterPro" id="IPR044925">
    <property type="entry name" value="His-Me_finger_sf"/>
</dbReference>
<dbReference type="RefSeq" id="WP_313321616.1">
    <property type="nucleotide sequence ID" value="NZ_CP134878.1"/>
</dbReference>
<evidence type="ECO:0000256" key="4">
    <source>
        <dbReference type="ARBA" id="ARBA00022801"/>
    </source>
</evidence>
<dbReference type="GO" id="GO:0016787">
    <property type="term" value="F:hydrolase activity"/>
    <property type="evidence" value="ECO:0007669"/>
    <property type="project" value="UniProtKB-KW"/>
</dbReference>
<dbReference type="GO" id="GO:0004519">
    <property type="term" value="F:endonuclease activity"/>
    <property type="evidence" value="ECO:0007669"/>
    <property type="project" value="UniProtKB-KW"/>
</dbReference>
<evidence type="ECO:0000256" key="3">
    <source>
        <dbReference type="ARBA" id="ARBA00022729"/>
    </source>
</evidence>
<accession>A0AA96J5V1</accession>
<dbReference type="Pfam" id="PF18962">
    <property type="entry name" value="Por_Secre_tail"/>
    <property type="match status" value="1"/>
</dbReference>
<accession>A0AA96EYJ5</accession>
<evidence type="ECO:0000313" key="9">
    <source>
        <dbReference type="Proteomes" id="UP001304515"/>
    </source>
</evidence>
<dbReference type="Proteomes" id="UP001304515">
    <property type="component" value="Chromosome"/>
</dbReference>
<feature type="domain" description="Secretion system C-terminal sorting" evidence="6">
    <location>
        <begin position="299"/>
        <end position="370"/>
    </location>
</feature>
<dbReference type="KEGG" id="fcj:RN605_01365"/>
<dbReference type="PANTHER" id="PTHR33607:SF2">
    <property type="entry name" value="ENDONUCLEASE-1"/>
    <property type="match status" value="1"/>
</dbReference>
<dbReference type="InterPro" id="IPR026444">
    <property type="entry name" value="Secre_tail"/>
</dbReference>
<feature type="signal peptide" evidence="5">
    <location>
        <begin position="1"/>
        <end position="17"/>
    </location>
</feature>
<dbReference type="EMBL" id="CP134878">
    <property type="protein sequence ID" value="WNM17966.1"/>
    <property type="molecule type" value="Genomic_DNA"/>
</dbReference>
<evidence type="ECO:0000313" key="7">
    <source>
        <dbReference type="EMBL" id="WNM17966.1"/>
    </source>
</evidence>
<gene>
    <name evidence="8" type="ORF">RN605_01365</name>
    <name evidence="7" type="ORF">RN608_08065</name>
</gene>
<evidence type="ECO:0000256" key="1">
    <source>
        <dbReference type="ARBA" id="ARBA00006429"/>
    </source>
</evidence>
<feature type="chain" id="PRO_5044705433" evidence="5">
    <location>
        <begin position="18"/>
        <end position="371"/>
    </location>
</feature>
<sequence>MKKITLLLLLISTFCFAQIPAGYYNTATGTGYTLKTQLKNRITNGHVDQGYGSLWNLYTNTAFRDTNYENDNSLLDIYSENPTGPDPYNYFSTSQQCGSYSNEGDCYNREHIVPQAFFDNVAIDPMKNDPFHVAPVDGKVNGLRDNYPYGRVNSPTNTTANGSKLGPNYNSGYSAGYSNTVFEPLDEFKGDIARSIFYFVTRYEDSMVSFYNNTTVISKNMFDGTANNALSPTFLKILITWHNQDPVSPKEIARNNAIYNYQGNRNPYIDHPEYVCQIWSSVCAALSTDNFELEETTSIYPNPSNDGRINISTTAELNQISVLTINGQVIQKITNPNLIDNTIEISNLPKGFYFVLLEANGQNITKKIIIN</sequence>
<dbReference type="EMBL" id="CP134890">
    <property type="protein sequence ID" value="WNM22018.1"/>
    <property type="molecule type" value="Genomic_DNA"/>
</dbReference>
<dbReference type="AlphaFoldDB" id="A0AA96J5V1"/>
<keyword evidence="4" id="KW-0378">Hydrolase</keyword>
<evidence type="ECO:0000256" key="2">
    <source>
        <dbReference type="ARBA" id="ARBA00022722"/>
    </source>
</evidence>
<evidence type="ECO:0000259" key="6">
    <source>
        <dbReference type="Pfam" id="PF18962"/>
    </source>
</evidence>
<dbReference type="InterPro" id="IPR007346">
    <property type="entry name" value="Endonuclease-I"/>
</dbReference>
<dbReference type="NCBIfam" id="TIGR04183">
    <property type="entry name" value="Por_Secre_tail"/>
    <property type="match status" value="1"/>
</dbReference>
<protein>
    <submittedName>
        <fullName evidence="8">Endonuclease</fullName>
    </submittedName>
</protein>
<reference evidence="8 9" key="1">
    <citation type="submission" date="2023-09" db="EMBL/GenBank/DDBJ databases">
        <title>Flavobacterium sp. a novel bacteria isolate from Pepper rhizosphere.</title>
        <authorList>
            <person name="Peng Y."/>
            <person name="Lee J."/>
        </authorList>
    </citation>
    <scope>NUCLEOTIDE SEQUENCE [LARGE SCALE GENOMIC DNA]</scope>
    <source>
        <strain evidence="7">PMR2A8</strain>
        <strain evidence="8 9">PMTSA4</strain>
    </source>
</reference>
<dbReference type="Pfam" id="PF04231">
    <property type="entry name" value="Endonuclease_1"/>
    <property type="match status" value="1"/>
</dbReference>
<keyword evidence="2" id="KW-0540">Nuclease</keyword>
<dbReference type="SUPFAM" id="SSF54060">
    <property type="entry name" value="His-Me finger endonucleases"/>
    <property type="match status" value="1"/>
</dbReference>
<proteinExistence type="inferred from homology"/>